<keyword evidence="3" id="KW-0807">Transducer</keyword>
<feature type="compositionally biased region" description="Basic and acidic residues" evidence="5">
    <location>
        <begin position="548"/>
        <end position="573"/>
    </location>
</feature>
<evidence type="ECO:0000256" key="3">
    <source>
        <dbReference type="PROSITE-ProRule" id="PRU00284"/>
    </source>
</evidence>
<dbReference type="GO" id="GO:0007165">
    <property type="term" value="P:signal transduction"/>
    <property type="evidence" value="ECO:0007669"/>
    <property type="project" value="UniProtKB-KW"/>
</dbReference>
<dbReference type="PANTHER" id="PTHR43531:SF11">
    <property type="entry name" value="METHYL-ACCEPTING CHEMOTAXIS PROTEIN 3"/>
    <property type="match status" value="1"/>
</dbReference>
<accession>A0A4Q0Y211</accession>
<reference evidence="9 10" key="1">
    <citation type="submission" date="2017-10" db="EMBL/GenBank/DDBJ databases">
        <title>Genomics of the genus Arcobacter.</title>
        <authorList>
            <person name="Perez-Cataluna A."/>
            <person name="Figueras M.J."/>
        </authorList>
    </citation>
    <scope>NUCLEOTIDE SEQUENCE [LARGE SCALE GENOMIC DNA]</scope>
    <source>
        <strain evidence="9 10">DSM 24636</strain>
    </source>
</reference>
<dbReference type="Pfam" id="PF00015">
    <property type="entry name" value="MCPsignal"/>
    <property type="match status" value="1"/>
</dbReference>
<dbReference type="PRINTS" id="PR00260">
    <property type="entry name" value="CHEMTRNSDUCR"/>
</dbReference>
<evidence type="ECO:0000256" key="6">
    <source>
        <dbReference type="SAM" id="Phobius"/>
    </source>
</evidence>
<keyword evidence="10" id="KW-1185">Reference proteome</keyword>
<proteinExistence type="inferred from homology"/>
<feature type="transmembrane region" description="Helical" evidence="6">
    <location>
        <begin position="108"/>
        <end position="128"/>
    </location>
</feature>
<sequence length="581" mass="64601">MIKTVNIFDHAYAFIIDSYGMVLGHPNKDFLAKDLLDVTKNDRDYKKLIENAKNGKDTKFLKVSADDNLKSLFYSKPFDIQGTDKKWSFVMAAPEKEYLANANFIRNFSIIGSVIGLLIIAVIIFLIVKRLNHNLKSISTGLSSFFKYLNKEVTDTQKIDLNSNDEFGQMAKDINENIEKIKISIEEDNKLIADVKETVYRVGEGYLDKKITLNSSTDTLNELKNLFNNMLENLEKLVGKNINKISEVLSKYSQRDFTAKLDGSNSGKIGSELIELNKMMTQLLQDSQRDGTALRKSATELNSSVGTLNKNATEQAASLEETAASIDEITGNIKQTSEKAQEMLSVSNETKSSANEGKINANDTVKAMDEINDTVQNINEAISVIDQIAFQTNILSLNAAVEAATAGEAGKGFAVVAQEVRNLASRSAEAAKEIKDLVENATQRANNGKVTSSKMIEGFTQLEEKIEKTNELIDDVSNAAKEQTIGMSQIADAMNQLDRFTQENAAIADKTNTIANETNKIALDVVKNVEINNFDGKTTQNLSDIEYEEKPKTRSPEKRKSNTKKEFISKKSENEDEWESF</sequence>
<keyword evidence="6" id="KW-1133">Transmembrane helix</keyword>
<keyword evidence="6" id="KW-0812">Transmembrane</keyword>
<feature type="domain" description="HAMP" evidence="8">
    <location>
        <begin position="192"/>
        <end position="239"/>
    </location>
</feature>
<dbReference type="Gene3D" id="3.30.450.20">
    <property type="entry name" value="PAS domain"/>
    <property type="match status" value="1"/>
</dbReference>
<keyword evidence="6" id="KW-0472">Membrane</keyword>
<dbReference type="PANTHER" id="PTHR43531">
    <property type="entry name" value="PROTEIN ICFG"/>
    <property type="match status" value="1"/>
</dbReference>
<feature type="region of interest" description="Disordered" evidence="5">
    <location>
        <begin position="539"/>
        <end position="581"/>
    </location>
</feature>
<dbReference type="PROSITE" id="PS50111">
    <property type="entry name" value="CHEMOTAXIS_TRANSDUC_2"/>
    <property type="match status" value="1"/>
</dbReference>
<feature type="coiled-coil region" evidence="4">
    <location>
        <begin position="420"/>
        <end position="510"/>
    </location>
</feature>
<dbReference type="EMBL" id="PDKO01000003">
    <property type="protein sequence ID" value="RXJ63495.1"/>
    <property type="molecule type" value="Genomic_DNA"/>
</dbReference>
<protein>
    <submittedName>
        <fullName evidence="9">Uncharacterized protein</fullName>
    </submittedName>
</protein>
<evidence type="ECO:0000259" key="8">
    <source>
        <dbReference type="PROSITE" id="PS50885"/>
    </source>
</evidence>
<feature type="domain" description="Methyl-accepting transducer" evidence="7">
    <location>
        <begin position="290"/>
        <end position="519"/>
    </location>
</feature>
<name>A0A4Q0Y211_9BACT</name>
<evidence type="ECO:0000256" key="4">
    <source>
        <dbReference type="SAM" id="Coils"/>
    </source>
</evidence>
<dbReference type="OrthoDB" id="5337673at2"/>
<comment type="caution">
    <text evidence="9">The sequence shown here is derived from an EMBL/GenBank/DDBJ whole genome shotgun (WGS) entry which is preliminary data.</text>
</comment>
<dbReference type="GO" id="GO:0006935">
    <property type="term" value="P:chemotaxis"/>
    <property type="evidence" value="ECO:0007669"/>
    <property type="project" value="UniProtKB-KW"/>
</dbReference>
<dbReference type="InterPro" id="IPR051310">
    <property type="entry name" value="MCP_chemotaxis"/>
</dbReference>
<dbReference type="CDD" id="cd12912">
    <property type="entry name" value="PDC2_MCP_like"/>
    <property type="match status" value="1"/>
</dbReference>
<keyword evidence="4" id="KW-0175">Coiled coil</keyword>
<dbReference type="Gene3D" id="6.10.340.10">
    <property type="match status" value="1"/>
</dbReference>
<evidence type="ECO:0000256" key="5">
    <source>
        <dbReference type="SAM" id="MobiDB-lite"/>
    </source>
</evidence>
<dbReference type="Proteomes" id="UP000290191">
    <property type="component" value="Unassembled WGS sequence"/>
</dbReference>
<dbReference type="SUPFAM" id="SSF58104">
    <property type="entry name" value="Methyl-accepting chemotaxis protein (MCP) signaling domain"/>
    <property type="match status" value="1"/>
</dbReference>
<dbReference type="InterPro" id="IPR003660">
    <property type="entry name" value="HAMP_dom"/>
</dbReference>
<dbReference type="CDD" id="cd11386">
    <property type="entry name" value="MCP_signal"/>
    <property type="match status" value="1"/>
</dbReference>
<dbReference type="Pfam" id="PF00672">
    <property type="entry name" value="HAMP"/>
    <property type="match status" value="1"/>
</dbReference>
<evidence type="ECO:0000313" key="10">
    <source>
        <dbReference type="Proteomes" id="UP000290191"/>
    </source>
</evidence>
<dbReference type="AlphaFoldDB" id="A0A4Q0Y211"/>
<comment type="similarity">
    <text evidence="2">Belongs to the methyl-accepting chemotaxis (MCP) protein family.</text>
</comment>
<gene>
    <name evidence="9" type="ORF">CRV06_04700</name>
</gene>
<feature type="coiled-coil region" evidence="4">
    <location>
        <begin position="213"/>
        <end position="240"/>
    </location>
</feature>
<evidence type="ECO:0000259" key="7">
    <source>
        <dbReference type="PROSITE" id="PS50111"/>
    </source>
</evidence>
<dbReference type="STRING" id="877500.GCA_000935065_00227"/>
<dbReference type="Gene3D" id="1.10.287.950">
    <property type="entry name" value="Methyl-accepting chemotaxis protein"/>
    <property type="match status" value="1"/>
</dbReference>
<dbReference type="RefSeq" id="WP_084593169.1">
    <property type="nucleotide sequence ID" value="NZ_CP041070.1"/>
</dbReference>
<feature type="domain" description="HAMP" evidence="8">
    <location>
        <begin position="156"/>
        <end position="186"/>
    </location>
</feature>
<evidence type="ECO:0000313" key="9">
    <source>
        <dbReference type="EMBL" id="RXJ63495.1"/>
    </source>
</evidence>
<dbReference type="GO" id="GO:0005886">
    <property type="term" value="C:plasma membrane"/>
    <property type="evidence" value="ECO:0007669"/>
    <property type="project" value="TreeGrafter"/>
</dbReference>
<dbReference type="GO" id="GO:0004888">
    <property type="term" value="F:transmembrane signaling receptor activity"/>
    <property type="evidence" value="ECO:0007669"/>
    <property type="project" value="InterPro"/>
</dbReference>
<evidence type="ECO:0000256" key="1">
    <source>
        <dbReference type="ARBA" id="ARBA00022500"/>
    </source>
</evidence>
<dbReference type="InterPro" id="IPR004089">
    <property type="entry name" value="MCPsignal_dom"/>
</dbReference>
<dbReference type="InterPro" id="IPR004090">
    <property type="entry name" value="Chemotax_Me-accpt_rcpt"/>
</dbReference>
<dbReference type="PROSITE" id="PS50885">
    <property type="entry name" value="HAMP"/>
    <property type="match status" value="2"/>
</dbReference>
<evidence type="ECO:0000256" key="2">
    <source>
        <dbReference type="ARBA" id="ARBA00029447"/>
    </source>
</evidence>
<organism evidence="9 10">
    <name type="scientific">Halarcobacter anaerophilus</name>
    <dbReference type="NCBI Taxonomy" id="877500"/>
    <lineage>
        <taxon>Bacteria</taxon>
        <taxon>Pseudomonadati</taxon>
        <taxon>Campylobacterota</taxon>
        <taxon>Epsilonproteobacteria</taxon>
        <taxon>Campylobacterales</taxon>
        <taxon>Arcobacteraceae</taxon>
        <taxon>Halarcobacter</taxon>
    </lineage>
</organism>
<keyword evidence="1" id="KW-0145">Chemotaxis</keyword>
<dbReference type="SMART" id="SM00283">
    <property type="entry name" value="MA"/>
    <property type="match status" value="1"/>
</dbReference>